<evidence type="ECO:0000313" key="3">
    <source>
        <dbReference type="WBParaSite" id="sdigi.contig5.g625.t1"/>
    </source>
</evidence>
<dbReference type="WBParaSite" id="sdigi.contig5.g625.t1">
    <property type="protein sequence ID" value="sdigi.contig5.g625.t1"/>
    <property type="gene ID" value="sdigi.contig5.g625"/>
</dbReference>
<reference evidence="3" key="1">
    <citation type="submission" date="2022-11" db="UniProtKB">
        <authorList>
            <consortium name="WormBaseParasite"/>
        </authorList>
    </citation>
    <scope>IDENTIFICATION</scope>
</reference>
<accession>A0A915Q2L9</accession>
<proteinExistence type="predicted"/>
<protein>
    <submittedName>
        <fullName evidence="3">Uncharacterized protein</fullName>
    </submittedName>
</protein>
<keyword evidence="2" id="KW-1185">Reference proteome</keyword>
<organism evidence="2 3">
    <name type="scientific">Setaria digitata</name>
    <dbReference type="NCBI Taxonomy" id="48799"/>
    <lineage>
        <taxon>Eukaryota</taxon>
        <taxon>Metazoa</taxon>
        <taxon>Ecdysozoa</taxon>
        <taxon>Nematoda</taxon>
        <taxon>Chromadorea</taxon>
        <taxon>Rhabditida</taxon>
        <taxon>Spirurina</taxon>
        <taxon>Spiruromorpha</taxon>
        <taxon>Filarioidea</taxon>
        <taxon>Setariidae</taxon>
        <taxon>Setaria</taxon>
    </lineage>
</organism>
<dbReference type="AlphaFoldDB" id="A0A915Q2L9"/>
<feature type="compositionally biased region" description="Basic and acidic residues" evidence="1">
    <location>
        <begin position="181"/>
        <end position="192"/>
    </location>
</feature>
<evidence type="ECO:0000256" key="1">
    <source>
        <dbReference type="SAM" id="MobiDB-lite"/>
    </source>
</evidence>
<feature type="region of interest" description="Disordered" evidence="1">
    <location>
        <begin position="174"/>
        <end position="208"/>
    </location>
</feature>
<name>A0A915Q2L9_9BILA</name>
<dbReference type="Proteomes" id="UP000887581">
    <property type="component" value="Unplaced"/>
</dbReference>
<evidence type="ECO:0000313" key="2">
    <source>
        <dbReference type="Proteomes" id="UP000887581"/>
    </source>
</evidence>
<sequence length="208" mass="24212">MMEKKAVLLLQQQQQSISSHSPPTHRLGQLQQQQTLFCYLKQKEDSIQAAYNDHYVPVYRDTFPCTLMPEKRRGEDCQVDITVVVHKGHKLLLHNGSFSKAKERQQNNAYVLNHDLHKYSAFYIRATCTYIRNAGAAVFAGEQPTRRVMKENKREGWEDALRSMRVHTLNTHPDFNVMEKSPNRERERERAAEQQPDDELVPGGTTRY</sequence>